<evidence type="ECO:0000256" key="2">
    <source>
        <dbReference type="ARBA" id="ARBA00022555"/>
    </source>
</evidence>
<dbReference type="NCBIfam" id="TIGR00447">
    <property type="entry name" value="pth"/>
    <property type="match status" value="1"/>
</dbReference>
<name>A0A382AF77_9ZZZZ</name>
<sequence>MLLLVGLGNPGNKYAYNRHNIGFRAVDEITRRHGFGPKRKRFRGLVSEGMLAEIKTLVLKPQTFMNESGRSVGEASRFYKLTPDQIVVIHDELDLAPGKLRVKKGGGLAGHNGLRSLAAHIGAGFRRIRLGVGHPGKEEVLDHVLRDFAKSDDEWLVPLLDAMAKAAPLLVHNDDAAFASKVALILKPPLHKTPAENMPENGDRSTD</sequence>
<keyword evidence="2" id="KW-0820">tRNA-binding</keyword>
<dbReference type="Gene3D" id="3.40.50.1470">
    <property type="entry name" value="Peptidyl-tRNA hydrolase"/>
    <property type="match status" value="1"/>
</dbReference>
<dbReference type="InterPro" id="IPR036416">
    <property type="entry name" value="Pept_tRNA_hydro_sf"/>
</dbReference>
<dbReference type="GO" id="GO:0000049">
    <property type="term" value="F:tRNA binding"/>
    <property type="evidence" value="ECO:0007669"/>
    <property type="project" value="UniProtKB-KW"/>
</dbReference>
<accession>A0A382AF77</accession>
<dbReference type="Pfam" id="PF01195">
    <property type="entry name" value="Pept_tRNA_hydro"/>
    <property type="match status" value="1"/>
</dbReference>
<dbReference type="PROSITE" id="PS01196">
    <property type="entry name" value="PEPT_TRNA_HYDROL_2"/>
    <property type="match status" value="1"/>
</dbReference>
<proteinExistence type="inferred from homology"/>
<reference evidence="6" key="1">
    <citation type="submission" date="2018-05" db="EMBL/GenBank/DDBJ databases">
        <authorList>
            <person name="Lanie J.A."/>
            <person name="Ng W.-L."/>
            <person name="Kazmierczak K.M."/>
            <person name="Andrzejewski T.M."/>
            <person name="Davidsen T.M."/>
            <person name="Wayne K.J."/>
            <person name="Tettelin H."/>
            <person name="Glass J.I."/>
            <person name="Rusch D."/>
            <person name="Podicherti R."/>
            <person name="Tsui H.-C.T."/>
            <person name="Winkler M.E."/>
        </authorList>
    </citation>
    <scope>NUCLEOTIDE SEQUENCE</scope>
</reference>
<protein>
    <recommendedName>
        <fullName evidence="1">peptidyl-tRNA hydrolase</fullName>
        <ecNumber evidence="1">3.1.1.29</ecNumber>
    </recommendedName>
</protein>
<evidence type="ECO:0000256" key="1">
    <source>
        <dbReference type="ARBA" id="ARBA00013260"/>
    </source>
</evidence>
<dbReference type="HAMAP" id="MF_00083">
    <property type="entry name" value="Pept_tRNA_hydro_bact"/>
    <property type="match status" value="1"/>
</dbReference>
<dbReference type="GO" id="GO:0004045">
    <property type="term" value="F:peptidyl-tRNA hydrolase activity"/>
    <property type="evidence" value="ECO:0007669"/>
    <property type="project" value="UniProtKB-EC"/>
</dbReference>
<dbReference type="SUPFAM" id="SSF53178">
    <property type="entry name" value="Peptidyl-tRNA hydrolase-like"/>
    <property type="match status" value="1"/>
</dbReference>
<organism evidence="6">
    <name type="scientific">marine metagenome</name>
    <dbReference type="NCBI Taxonomy" id="408172"/>
    <lineage>
        <taxon>unclassified sequences</taxon>
        <taxon>metagenomes</taxon>
        <taxon>ecological metagenomes</taxon>
    </lineage>
</organism>
<dbReference type="PANTHER" id="PTHR17224:SF1">
    <property type="entry name" value="PEPTIDYL-TRNA HYDROLASE"/>
    <property type="match status" value="1"/>
</dbReference>
<gene>
    <name evidence="6" type="ORF">METZ01_LOCUS152795</name>
</gene>
<dbReference type="InterPro" id="IPR018171">
    <property type="entry name" value="Pept_tRNA_hydro_CS"/>
</dbReference>
<dbReference type="PROSITE" id="PS01195">
    <property type="entry name" value="PEPT_TRNA_HYDROL_1"/>
    <property type="match status" value="1"/>
</dbReference>
<dbReference type="InterPro" id="IPR001328">
    <property type="entry name" value="Pept_tRNA_hydro"/>
</dbReference>
<evidence type="ECO:0000256" key="5">
    <source>
        <dbReference type="ARBA" id="ARBA00038063"/>
    </source>
</evidence>
<dbReference type="EMBL" id="UINC01025059">
    <property type="protein sequence ID" value="SVA99941.1"/>
    <property type="molecule type" value="Genomic_DNA"/>
</dbReference>
<evidence type="ECO:0000256" key="4">
    <source>
        <dbReference type="ARBA" id="ARBA00022884"/>
    </source>
</evidence>
<evidence type="ECO:0000313" key="6">
    <source>
        <dbReference type="EMBL" id="SVA99941.1"/>
    </source>
</evidence>
<dbReference type="EC" id="3.1.1.29" evidence="1"/>
<dbReference type="PANTHER" id="PTHR17224">
    <property type="entry name" value="PEPTIDYL-TRNA HYDROLASE"/>
    <property type="match status" value="1"/>
</dbReference>
<dbReference type="FunFam" id="3.40.50.1470:FF:000001">
    <property type="entry name" value="Peptidyl-tRNA hydrolase"/>
    <property type="match status" value="1"/>
</dbReference>
<dbReference type="AlphaFoldDB" id="A0A382AF77"/>
<evidence type="ECO:0000256" key="3">
    <source>
        <dbReference type="ARBA" id="ARBA00022801"/>
    </source>
</evidence>
<comment type="similarity">
    <text evidence="5">Belongs to the PTH family.</text>
</comment>
<dbReference type="CDD" id="cd00462">
    <property type="entry name" value="PTH"/>
    <property type="match status" value="1"/>
</dbReference>
<keyword evidence="3" id="KW-0378">Hydrolase</keyword>
<keyword evidence="4" id="KW-0694">RNA-binding</keyword>